<proteinExistence type="predicted"/>
<organism evidence="1 2">
    <name type="scientific">Staurois parvus</name>
    <dbReference type="NCBI Taxonomy" id="386267"/>
    <lineage>
        <taxon>Eukaryota</taxon>
        <taxon>Metazoa</taxon>
        <taxon>Chordata</taxon>
        <taxon>Craniata</taxon>
        <taxon>Vertebrata</taxon>
        <taxon>Euteleostomi</taxon>
        <taxon>Amphibia</taxon>
        <taxon>Batrachia</taxon>
        <taxon>Anura</taxon>
        <taxon>Neobatrachia</taxon>
        <taxon>Ranoidea</taxon>
        <taxon>Ranidae</taxon>
        <taxon>Staurois</taxon>
    </lineage>
</organism>
<evidence type="ECO:0000313" key="2">
    <source>
        <dbReference type="Proteomes" id="UP001162483"/>
    </source>
</evidence>
<gene>
    <name evidence="1" type="ORF">SPARVUS_LOCUS6637467</name>
</gene>
<reference evidence="1" key="1">
    <citation type="submission" date="2023-05" db="EMBL/GenBank/DDBJ databases">
        <authorList>
            <person name="Stuckert A."/>
        </authorList>
    </citation>
    <scope>NUCLEOTIDE SEQUENCE</scope>
</reference>
<dbReference type="EMBL" id="CATNWA010014142">
    <property type="protein sequence ID" value="CAI9568030.1"/>
    <property type="molecule type" value="Genomic_DNA"/>
</dbReference>
<dbReference type="Proteomes" id="UP001162483">
    <property type="component" value="Unassembled WGS sequence"/>
</dbReference>
<evidence type="ECO:0000313" key="1">
    <source>
        <dbReference type="EMBL" id="CAI9568030.1"/>
    </source>
</evidence>
<keyword evidence="2" id="KW-1185">Reference proteome</keyword>
<accession>A0ABN9D690</accession>
<name>A0ABN9D690_9NEOB</name>
<feature type="non-terminal residue" evidence="1">
    <location>
        <position position="1"/>
    </location>
</feature>
<comment type="caution">
    <text evidence="1">The sequence shown here is derived from an EMBL/GenBank/DDBJ whole genome shotgun (WGS) entry which is preliminary data.</text>
</comment>
<sequence>SHHPCSNKLVRDKLWPVWARAYLPQGKQGICLGRHFLERQCHPWKKGWKKGHTQHGDQMGSERGCRLLDGVFRA</sequence>
<protein>
    <submittedName>
        <fullName evidence="1">Uncharacterized protein</fullName>
    </submittedName>
</protein>